<feature type="transmembrane region" description="Helical" evidence="11">
    <location>
        <begin position="275"/>
        <end position="295"/>
    </location>
</feature>
<dbReference type="PANTHER" id="PTHR42837">
    <property type="entry name" value="REGULATOR OF SIGMA-E PROTEASE RSEP"/>
    <property type="match status" value="1"/>
</dbReference>
<evidence type="ECO:0000313" key="13">
    <source>
        <dbReference type="EMBL" id="VEN74006.1"/>
    </source>
</evidence>
<dbReference type="EC" id="3.4.24.-" evidence="11"/>
<evidence type="ECO:0000256" key="1">
    <source>
        <dbReference type="ARBA" id="ARBA00001947"/>
    </source>
</evidence>
<feature type="transmembrane region" description="Helical" evidence="11">
    <location>
        <begin position="6"/>
        <end position="26"/>
    </location>
</feature>
<organism evidence="13">
    <name type="scientific">uncultured Desulfobacteraceae bacterium</name>
    <dbReference type="NCBI Taxonomy" id="218296"/>
    <lineage>
        <taxon>Bacteria</taxon>
        <taxon>Pseudomonadati</taxon>
        <taxon>Thermodesulfobacteriota</taxon>
        <taxon>Desulfobacteria</taxon>
        <taxon>Desulfobacterales</taxon>
        <taxon>Desulfobacteraceae</taxon>
        <taxon>environmental samples</taxon>
    </lineage>
</organism>
<dbReference type="SMART" id="SM00228">
    <property type="entry name" value="PDZ"/>
    <property type="match status" value="1"/>
</dbReference>
<evidence type="ECO:0000256" key="6">
    <source>
        <dbReference type="ARBA" id="ARBA00022801"/>
    </source>
</evidence>
<dbReference type="Pfam" id="PF17820">
    <property type="entry name" value="PDZ_6"/>
    <property type="match status" value="1"/>
</dbReference>
<keyword evidence="10 11" id="KW-0472">Membrane</keyword>
<keyword evidence="8 11" id="KW-1133">Transmembrane helix</keyword>
<dbReference type="InterPro" id="IPR008915">
    <property type="entry name" value="Peptidase_M50"/>
</dbReference>
<dbReference type="GO" id="GO:0004222">
    <property type="term" value="F:metalloendopeptidase activity"/>
    <property type="evidence" value="ECO:0007669"/>
    <property type="project" value="InterPro"/>
</dbReference>
<dbReference type="EMBL" id="CAACVI010000014">
    <property type="protein sequence ID" value="VEN74006.1"/>
    <property type="molecule type" value="Genomic_DNA"/>
</dbReference>
<dbReference type="InterPro" id="IPR001478">
    <property type="entry name" value="PDZ"/>
</dbReference>
<keyword evidence="11" id="KW-0479">Metal-binding</keyword>
<keyword evidence="6 11" id="KW-0378">Hydrolase</keyword>
<comment type="similarity">
    <text evidence="3 11">Belongs to the peptidase M50B family.</text>
</comment>
<dbReference type="GO" id="GO:0046872">
    <property type="term" value="F:metal ion binding"/>
    <property type="evidence" value="ECO:0007669"/>
    <property type="project" value="UniProtKB-KW"/>
</dbReference>
<accession>A0A484HKA2</accession>
<comment type="cofactor">
    <cofactor evidence="1 11">
        <name>Zn(2+)</name>
        <dbReference type="ChEBI" id="CHEBI:29105"/>
    </cofactor>
</comment>
<evidence type="ECO:0000256" key="8">
    <source>
        <dbReference type="ARBA" id="ARBA00022989"/>
    </source>
</evidence>
<keyword evidence="9 11" id="KW-0482">Metalloprotease</keyword>
<feature type="domain" description="PDZ" evidence="12">
    <location>
        <begin position="115"/>
        <end position="183"/>
    </location>
</feature>
<dbReference type="GO" id="GO:0016020">
    <property type="term" value="C:membrane"/>
    <property type="evidence" value="ECO:0007669"/>
    <property type="project" value="UniProtKB-SubCell"/>
</dbReference>
<dbReference type="CDD" id="cd23081">
    <property type="entry name" value="cpPDZ_EcRseP-like"/>
    <property type="match status" value="1"/>
</dbReference>
<feature type="transmembrane region" description="Helical" evidence="11">
    <location>
        <begin position="95"/>
        <end position="117"/>
    </location>
</feature>
<dbReference type="AlphaFoldDB" id="A0A484HKA2"/>
<sequence length="352" mass="38486">MISNIVSFTIVLGILVLFHEFGHFLVARLFRVGVEKFSVGFGPKIIGKTIGITEYRLSAIPLGGYVKMVGESPDKEIPEKDIPLSFTHKHVFKKMAIVAAGPVFNIFLAVFIFWGIYLFSGMPILDAAVGKVEPGSPAFSAGIEPRDKVLAIDGQPVESWEQMAERISESEGKELEMAVLRGERELILRVSPKRSLAPGEKTERYLIGVSLLGSFHKKKMGPIEALWAGTAHSAHIVRLTVMTVAGLIRGAVSAKTLGGPIQIAQMAGDQAREGILNLFVFIAWLSVNLAVLNFLPIPVLDGGHFVFFLAEAISGRPVSPKVRERAQQIGLMALFALMAFVFYNDLARLFLK</sequence>
<reference evidence="13" key="1">
    <citation type="submission" date="2019-01" db="EMBL/GenBank/DDBJ databases">
        <authorList>
            <consortium name="Genoscope - CEA"/>
            <person name="William W."/>
        </authorList>
    </citation>
    <scope>NUCLEOTIDE SEQUENCE</scope>
    <source>
        <strain evidence="13">CR-1</strain>
    </source>
</reference>
<evidence type="ECO:0000256" key="4">
    <source>
        <dbReference type="ARBA" id="ARBA00022670"/>
    </source>
</evidence>
<evidence type="ECO:0000256" key="11">
    <source>
        <dbReference type="RuleBase" id="RU362031"/>
    </source>
</evidence>
<protein>
    <recommendedName>
        <fullName evidence="11">Zinc metalloprotease</fullName>
        <ecNumber evidence="11">3.4.24.-</ecNumber>
    </recommendedName>
</protein>
<evidence type="ECO:0000256" key="3">
    <source>
        <dbReference type="ARBA" id="ARBA00007931"/>
    </source>
</evidence>
<comment type="subcellular location">
    <subcellularLocation>
        <location evidence="2">Membrane</location>
        <topology evidence="2">Multi-pass membrane protein</topology>
    </subcellularLocation>
</comment>
<evidence type="ECO:0000259" key="12">
    <source>
        <dbReference type="SMART" id="SM00228"/>
    </source>
</evidence>
<evidence type="ECO:0000256" key="7">
    <source>
        <dbReference type="ARBA" id="ARBA00022833"/>
    </source>
</evidence>
<name>A0A484HKA2_9BACT</name>
<gene>
    <name evidence="13" type="primary">rseP</name>
    <name evidence="13" type="ORF">EPICR_210013</name>
</gene>
<proteinExistence type="inferred from homology"/>
<keyword evidence="5 11" id="KW-0812">Transmembrane</keyword>
<dbReference type="PANTHER" id="PTHR42837:SF2">
    <property type="entry name" value="MEMBRANE METALLOPROTEASE ARASP2, CHLOROPLASTIC-RELATED"/>
    <property type="match status" value="1"/>
</dbReference>
<dbReference type="GO" id="GO:0006508">
    <property type="term" value="P:proteolysis"/>
    <property type="evidence" value="ECO:0007669"/>
    <property type="project" value="UniProtKB-KW"/>
</dbReference>
<feature type="transmembrane region" description="Helical" evidence="11">
    <location>
        <begin position="329"/>
        <end position="351"/>
    </location>
</feature>
<dbReference type="InterPro" id="IPR036034">
    <property type="entry name" value="PDZ_sf"/>
</dbReference>
<dbReference type="CDD" id="cd06163">
    <property type="entry name" value="S2P-M50_PDZ_RseP-like"/>
    <property type="match status" value="1"/>
</dbReference>
<dbReference type="Gene3D" id="2.30.42.10">
    <property type="match status" value="1"/>
</dbReference>
<evidence type="ECO:0000256" key="2">
    <source>
        <dbReference type="ARBA" id="ARBA00004141"/>
    </source>
</evidence>
<keyword evidence="4 13" id="KW-0645">Protease</keyword>
<evidence type="ECO:0000256" key="10">
    <source>
        <dbReference type="ARBA" id="ARBA00023136"/>
    </source>
</evidence>
<keyword evidence="7 11" id="KW-0862">Zinc</keyword>
<evidence type="ECO:0000256" key="5">
    <source>
        <dbReference type="ARBA" id="ARBA00022692"/>
    </source>
</evidence>
<evidence type="ECO:0000256" key="9">
    <source>
        <dbReference type="ARBA" id="ARBA00023049"/>
    </source>
</evidence>
<dbReference type="InterPro" id="IPR041489">
    <property type="entry name" value="PDZ_6"/>
</dbReference>
<dbReference type="SUPFAM" id="SSF50156">
    <property type="entry name" value="PDZ domain-like"/>
    <property type="match status" value="1"/>
</dbReference>
<dbReference type="Pfam" id="PF02163">
    <property type="entry name" value="Peptidase_M50"/>
    <property type="match status" value="1"/>
</dbReference>
<dbReference type="NCBIfam" id="TIGR00054">
    <property type="entry name" value="RIP metalloprotease RseP"/>
    <property type="match status" value="1"/>
</dbReference>
<dbReference type="InterPro" id="IPR004387">
    <property type="entry name" value="Pept_M50_Zn"/>
</dbReference>